<organism evidence="1 2">
    <name type="scientific">Chlorobium limicola</name>
    <dbReference type="NCBI Taxonomy" id="1092"/>
    <lineage>
        <taxon>Bacteria</taxon>
        <taxon>Pseudomonadati</taxon>
        <taxon>Chlorobiota</taxon>
        <taxon>Chlorobiia</taxon>
        <taxon>Chlorobiales</taxon>
        <taxon>Chlorobiaceae</taxon>
        <taxon>Chlorobium/Pelodictyon group</taxon>
        <taxon>Chlorobium</taxon>
    </lineage>
</organism>
<dbReference type="Proteomes" id="UP000053937">
    <property type="component" value="Unassembled WGS sequence"/>
</dbReference>
<name>A0A101JHR1_CHLLI</name>
<proteinExistence type="predicted"/>
<gene>
    <name evidence="1" type="ORF">ASB62_06305</name>
</gene>
<evidence type="ECO:0000313" key="1">
    <source>
        <dbReference type="EMBL" id="KUL27004.1"/>
    </source>
</evidence>
<dbReference type="AlphaFoldDB" id="A0A101JHR1"/>
<accession>A0A101JHR1</accession>
<protein>
    <submittedName>
        <fullName evidence="1">Uncharacterized protein</fullName>
    </submittedName>
</protein>
<dbReference type="RefSeq" id="WP_059139109.1">
    <property type="nucleotide sequence ID" value="NZ_LMBR01000150.1"/>
</dbReference>
<dbReference type="EMBL" id="LMBR01000150">
    <property type="protein sequence ID" value="KUL27004.1"/>
    <property type="molecule type" value="Genomic_DNA"/>
</dbReference>
<keyword evidence="2" id="KW-1185">Reference proteome</keyword>
<comment type="caution">
    <text evidence="1">The sequence shown here is derived from an EMBL/GenBank/DDBJ whole genome shotgun (WGS) entry which is preliminary data.</text>
</comment>
<evidence type="ECO:0000313" key="2">
    <source>
        <dbReference type="Proteomes" id="UP000053937"/>
    </source>
</evidence>
<sequence>MSENSTRRVNFALVKISTEKIDLVPDVIEENRPVKINAGLNFGIDTGKKLLKVLFKNVFLQEETPFITIEISCIYAFDPDSWRLFVHEDKGLFILPKNFAGHLATLTASTARGILHNATENSPLNRFFIPANNIEEMIKENVALSLQPKA</sequence>
<reference evidence="1 2" key="1">
    <citation type="submission" date="2015-10" db="EMBL/GenBank/DDBJ databases">
        <title>Draft Genome Sequence of Chlorobium limicola strain Frasassi Growing under Artificial Lighting in the Frasassi Cave System.</title>
        <authorList>
            <person name="Mansor M."/>
            <person name="Macalady J."/>
        </authorList>
    </citation>
    <scope>NUCLEOTIDE SEQUENCE [LARGE SCALE GENOMIC DNA]</scope>
    <source>
        <strain evidence="1 2">Frasassi</strain>
    </source>
</reference>
<dbReference type="OrthoDB" id="595022at2"/>